<accession>A0A1Z2L2Y1</accession>
<feature type="compositionally biased region" description="Basic and acidic residues" evidence="1">
    <location>
        <begin position="9"/>
        <end position="22"/>
    </location>
</feature>
<evidence type="ECO:0000313" key="3">
    <source>
        <dbReference type="EMBL" id="ARZ68581.1"/>
    </source>
</evidence>
<feature type="compositionally biased region" description="Low complexity" evidence="1">
    <location>
        <begin position="111"/>
        <end position="150"/>
    </location>
</feature>
<dbReference type="RefSeq" id="WP_324614735.1">
    <property type="nucleotide sequence ID" value="NZ_CP021744.1"/>
</dbReference>
<feature type="transmembrane region" description="Helical" evidence="2">
    <location>
        <begin position="440"/>
        <end position="460"/>
    </location>
</feature>
<keyword evidence="2" id="KW-1133">Transmembrane helix</keyword>
<dbReference type="EMBL" id="CP021744">
    <property type="protein sequence ID" value="ARZ68581.1"/>
    <property type="molecule type" value="Genomic_DNA"/>
</dbReference>
<evidence type="ECO:0000256" key="1">
    <source>
        <dbReference type="SAM" id="MobiDB-lite"/>
    </source>
</evidence>
<gene>
    <name evidence="3" type="ORF">SMD11_2934</name>
</gene>
<organism evidence="3 4">
    <name type="scientific">Streptomyces albireticuli</name>
    <dbReference type="NCBI Taxonomy" id="1940"/>
    <lineage>
        <taxon>Bacteria</taxon>
        <taxon>Bacillati</taxon>
        <taxon>Actinomycetota</taxon>
        <taxon>Actinomycetes</taxon>
        <taxon>Kitasatosporales</taxon>
        <taxon>Streptomycetaceae</taxon>
        <taxon>Streptomyces</taxon>
    </lineage>
</organism>
<feature type="transmembrane region" description="Helical" evidence="2">
    <location>
        <begin position="388"/>
        <end position="404"/>
    </location>
</feature>
<protein>
    <submittedName>
        <fullName evidence="3">Uncharacterized protein</fullName>
    </submittedName>
</protein>
<reference evidence="3 4" key="1">
    <citation type="submission" date="2017-06" db="EMBL/GenBank/DDBJ databases">
        <title>Streptomyces albireticuli Genome sequencing and assembly.</title>
        <authorList>
            <person name="Wang Y."/>
            <person name="Du B."/>
            <person name="Ding Y."/>
            <person name="Liu H."/>
            <person name="Hou Q."/>
            <person name="Liu K."/>
            <person name="Yao L."/>
            <person name="Wang C."/>
        </authorList>
    </citation>
    <scope>NUCLEOTIDE SEQUENCE [LARGE SCALE GENOMIC DNA]</scope>
    <source>
        <strain evidence="3 4">MDJK11</strain>
    </source>
</reference>
<sequence>MSDQPHNTYEPREPYDPYRRQGGEGYDQQGRQQQHQQYEPPRAPSGYDAYNPYGEQPQAPQQQAYDPYGNGNGQGLGQAHGQQHAPHQPQPHAQQPQGPASWPTTQGGAGQDYAAQQEPVTQTWQTQTWDTQTWQRPAEAAAPAPAPATGNGTGAGTGTGYGTPPWHGGALPEEVPDTRATPGGRGGHRADDTGRADGLGPYATGGGQGYPAAAYDGAYDGPRGGPDGGGAHGVPHGGSHGAHGASRGDSFDSSYAHASGRQRTDGGQGGQHGLAGQAGQAGQDWAAGTGGHRLPAQTAEDSGPEAGDPAAAPERPLTAAEKAKAEGRPQILSPGLKPALLTSALAALLAVAAPLGELALAVPVVLLQAVTAAGWFRLNGMWPARQGIALAFLSGVAADIGLLATDADQAPTVLIGTLGVWLLLVVVLQLRSHAGADERLYGLTAAAASTAVTVVAAGHLASAPDAVVVGAAGVAVAALARALPLPSMASPVVALIAAAGSGVATGQLTGVGASAALLALAAGVCALVGLRVASYDYPSRFVHMTAGVALPLAAAAPAVYVIGRALT</sequence>
<feature type="compositionally biased region" description="Low complexity" evidence="1">
    <location>
        <begin position="26"/>
        <end position="38"/>
    </location>
</feature>
<feature type="compositionally biased region" description="Gly residues" evidence="1">
    <location>
        <begin position="222"/>
        <end position="241"/>
    </location>
</feature>
<name>A0A1Z2L2Y1_9ACTN</name>
<feature type="compositionally biased region" description="Low complexity" evidence="1">
    <location>
        <begin position="79"/>
        <end position="100"/>
    </location>
</feature>
<dbReference type="AlphaFoldDB" id="A0A1Z2L2Y1"/>
<dbReference type="Proteomes" id="UP000195755">
    <property type="component" value="Chromosome"/>
</dbReference>
<feature type="transmembrane region" description="Helical" evidence="2">
    <location>
        <begin position="541"/>
        <end position="562"/>
    </location>
</feature>
<feature type="region of interest" description="Disordered" evidence="1">
    <location>
        <begin position="1"/>
        <end position="329"/>
    </location>
</feature>
<feature type="transmembrane region" description="Helical" evidence="2">
    <location>
        <begin position="515"/>
        <end position="534"/>
    </location>
</feature>
<dbReference type="KEGG" id="salj:SMD11_2934"/>
<keyword evidence="2" id="KW-0472">Membrane</keyword>
<feature type="compositionally biased region" description="Low complexity" evidence="1">
    <location>
        <begin position="274"/>
        <end position="287"/>
    </location>
</feature>
<proteinExistence type="predicted"/>
<feature type="compositionally biased region" description="Low complexity" evidence="1">
    <location>
        <begin position="304"/>
        <end position="316"/>
    </location>
</feature>
<keyword evidence="2" id="KW-0812">Transmembrane</keyword>
<feature type="transmembrane region" description="Helical" evidence="2">
    <location>
        <begin position="410"/>
        <end position="428"/>
    </location>
</feature>
<feature type="transmembrane region" description="Helical" evidence="2">
    <location>
        <begin position="492"/>
        <end position="509"/>
    </location>
</feature>
<evidence type="ECO:0000313" key="4">
    <source>
        <dbReference type="Proteomes" id="UP000195755"/>
    </source>
</evidence>
<feature type="compositionally biased region" description="Low complexity" evidence="1">
    <location>
        <begin position="210"/>
        <end position="221"/>
    </location>
</feature>
<evidence type="ECO:0000256" key="2">
    <source>
        <dbReference type="SAM" id="Phobius"/>
    </source>
</evidence>
<feature type="compositionally biased region" description="Gly residues" evidence="1">
    <location>
        <begin position="151"/>
        <end position="161"/>
    </location>
</feature>